<evidence type="ECO:0000259" key="9">
    <source>
        <dbReference type="PROSITE" id="PS51012"/>
    </source>
</evidence>
<dbReference type="EMBL" id="QYTV02000010">
    <property type="protein sequence ID" value="RST72031.1"/>
    <property type="molecule type" value="Genomic_DNA"/>
</dbReference>
<evidence type="ECO:0000313" key="10">
    <source>
        <dbReference type="EMBL" id="RST72031.1"/>
    </source>
</evidence>
<evidence type="ECO:0000256" key="1">
    <source>
        <dbReference type="ARBA" id="ARBA00004651"/>
    </source>
</evidence>
<evidence type="ECO:0000256" key="5">
    <source>
        <dbReference type="ARBA" id="ARBA00022692"/>
    </source>
</evidence>
<keyword evidence="11" id="KW-1185">Reference proteome</keyword>
<dbReference type="PANTHER" id="PTHR30294">
    <property type="entry name" value="MEMBRANE COMPONENT OF ABC TRANSPORTER YHHJ-RELATED"/>
    <property type="match status" value="1"/>
</dbReference>
<evidence type="ECO:0000256" key="4">
    <source>
        <dbReference type="ARBA" id="ARBA00022475"/>
    </source>
</evidence>
<dbReference type="PROSITE" id="PS51012">
    <property type="entry name" value="ABC_TM2"/>
    <property type="match status" value="1"/>
</dbReference>
<protein>
    <submittedName>
        <fullName evidence="10">ABC transporter permease</fullName>
    </submittedName>
</protein>
<evidence type="ECO:0000313" key="11">
    <source>
        <dbReference type="Proteomes" id="UP000287156"/>
    </source>
</evidence>
<feature type="transmembrane region" description="Helical" evidence="8">
    <location>
        <begin position="257"/>
        <end position="280"/>
    </location>
</feature>
<accession>A0A429XV19</accession>
<dbReference type="InterPro" id="IPR047817">
    <property type="entry name" value="ABC2_TM_bact-type"/>
</dbReference>
<keyword evidence="5 8" id="KW-0812">Transmembrane</keyword>
<reference evidence="10" key="1">
    <citation type="submission" date="2018-12" db="EMBL/GenBank/DDBJ databases">
        <authorList>
            <person name="Sun L."/>
            <person name="Chen Z."/>
        </authorList>
    </citation>
    <scope>NUCLEOTIDE SEQUENCE [LARGE SCALE GENOMIC DNA]</scope>
    <source>
        <strain evidence="10">3-2-2</strain>
    </source>
</reference>
<keyword evidence="4" id="KW-1003">Cell membrane</keyword>
<evidence type="ECO:0000256" key="2">
    <source>
        <dbReference type="ARBA" id="ARBA00007783"/>
    </source>
</evidence>
<comment type="caution">
    <text evidence="10">The sequence shown here is derived from an EMBL/GenBank/DDBJ whole genome shotgun (WGS) entry which is preliminary data.</text>
</comment>
<sequence>MKAFTIANKDMKVRLRDRKGFITMLLMPLVLTAILGSALSGLFSESGSIPDTSVGIVVSADDDLTDQFINKVLQGDELKESIILEKFKAEADLKKAVEQQQVDVGVILPAGWGEGLMAGEVKEATLVTDLEKEIQATIMKSILSSFIDRVTSVTIASEVVSKELLTSVPVSSREGDVVKAVSGLANELSEIAGSQINAVTTEEDGKEPISGMQYYAAAMCAMFVLFNVTFGAKSIVQERKTETLARLMSSPIHRSSIVIGKFLGTLYFSFLQFLVFVTATHYLFGVNWGSNIFQVLVIGVAYSVSVAGFAMIIAGVITEEKTADTVGGIGVQILALLGGSMIPVAAFPNSLQQLSNIAPNKWALETLLEIMNGTAWGALILPVVVLVFSGLLALVIGSLRLKPR</sequence>
<dbReference type="GO" id="GO:0140359">
    <property type="term" value="F:ABC-type transporter activity"/>
    <property type="evidence" value="ECO:0007669"/>
    <property type="project" value="InterPro"/>
</dbReference>
<dbReference type="Proteomes" id="UP000287156">
    <property type="component" value="Unassembled WGS sequence"/>
</dbReference>
<keyword evidence="7 8" id="KW-0472">Membrane</keyword>
<keyword evidence="3" id="KW-0813">Transport</keyword>
<feature type="transmembrane region" description="Helical" evidence="8">
    <location>
        <begin position="329"/>
        <end position="347"/>
    </location>
</feature>
<feature type="transmembrane region" description="Helical" evidence="8">
    <location>
        <begin position="375"/>
        <end position="399"/>
    </location>
</feature>
<evidence type="ECO:0000256" key="8">
    <source>
        <dbReference type="SAM" id="Phobius"/>
    </source>
</evidence>
<dbReference type="OrthoDB" id="3078158at2"/>
<name>A0A429XV19_9BACI</name>
<evidence type="ECO:0000256" key="3">
    <source>
        <dbReference type="ARBA" id="ARBA00022448"/>
    </source>
</evidence>
<proteinExistence type="inferred from homology"/>
<feature type="transmembrane region" description="Helical" evidence="8">
    <location>
        <begin position="292"/>
        <end position="317"/>
    </location>
</feature>
<dbReference type="GO" id="GO:0005886">
    <property type="term" value="C:plasma membrane"/>
    <property type="evidence" value="ECO:0007669"/>
    <property type="project" value="UniProtKB-SubCell"/>
</dbReference>
<comment type="subcellular location">
    <subcellularLocation>
        <location evidence="1">Cell membrane</location>
        <topology evidence="1">Multi-pass membrane protein</topology>
    </subcellularLocation>
</comment>
<gene>
    <name evidence="10" type="ORF">D4T97_017370</name>
</gene>
<dbReference type="RefSeq" id="WP_126052039.1">
    <property type="nucleotide sequence ID" value="NZ_QYTV02000010.1"/>
</dbReference>
<dbReference type="PANTHER" id="PTHR30294:SF48">
    <property type="entry name" value="LINEARMYCIN RESISTANCE PERMEASE PROTEIN LNRM"/>
    <property type="match status" value="1"/>
</dbReference>
<organism evidence="10 11">
    <name type="scientific">Siminovitchia acidinfaciens</name>
    <dbReference type="NCBI Taxonomy" id="2321395"/>
    <lineage>
        <taxon>Bacteria</taxon>
        <taxon>Bacillati</taxon>
        <taxon>Bacillota</taxon>
        <taxon>Bacilli</taxon>
        <taxon>Bacillales</taxon>
        <taxon>Bacillaceae</taxon>
        <taxon>Siminovitchia</taxon>
    </lineage>
</organism>
<evidence type="ECO:0000256" key="7">
    <source>
        <dbReference type="ARBA" id="ARBA00023136"/>
    </source>
</evidence>
<evidence type="ECO:0000256" key="6">
    <source>
        <dbReference type="ARBA" id="ARBA00022989"/>
    </source>
</evidence>
<dbReference type="Pfam" id="PF12698">
    <property type="entry name" value="ABC2_membrane_3"/>
    <property type="match status" value="1"/>
</dbReference>
<feature type="domain" description="ABC transmembrane type-2" evidence="9">
    <location>
        <begin position="178"/>
        <end position="404"/>
    </location>
</feature>
<dbReference type="AlphaFoldDB" id="A0A429XV19"/>
<keyword evidence="6 8" id="KW-1133">Transmembrane helix</keyword>
<dbReference type="InterPro" id="IPR013525">
    <property type="entry name" value="ABC2_TM"/>
</dbReference>
<comment type="similarity">
    <text evidence="2">Belongs to the ABC-2 integral membrane protein family.</text>
</comment>
<feature type="transmembrane region" description="Helical" evidence="8">
    <location>
        <begin position="214"/>
        <end position="236"/>
    </location>
</feature>
<feature type="transmembrane region" description="Helical" evidence="8">
    <location>
        <begin position="21"/>
        <end position="43"/>
    </location>
</feature>
<dbReference type="InterPro" id="IPR051449">
    <property type="entry name" value="ABC-2_transporter_component"/>
</dbReference>